<dbReference type="InterPro" id="IPR001245">
    <property type="entry name" value="Ser-Thr/Tyr_kinase_cat_dom"/>
</dbReference>
<organism evidence="2 3">
    <name type="scientific">Stentor coeruleus</name>
    <dbReference type="NCBI Taxonomy" id="5963"/>
    <lineage>
        <taxon>Eukaryota</taxon>
        <taxon>Sar</taxon>
        <taxon>Alveolata</taxon>
        <taxon>Ciliophora</taxon>
        <taxon>Postciliodesmatophora</taxon>
        <taxon>Heterotrichea</taxon>
        <taxon>Heterotrichida</taxon>
        <taxon>Stentoridae</taxon>
        <taxon>Stentor</taxon>
    </lineage>
</organism>
<sequence>MKFSLNEYKLSLWKQITSFNILLSSSQIFPERALSELENLSFLSLEETLVDDRKNLLGYGGFGAVFSNKICGMNVAVKFASQRKEDLYSSSERLKHEYMLIKAMMHPNVMVVYGLIQYKNRIAYVMQ</sequence>
<dbReference type="PROSITE" id="PS50011">
    <property type="entry name" value="PROTEIN_KINASE_DOM"/>
    <property type="match status" value="1"/>
</dbReference>
<dbReference type="AlphaFoldDB" id="A0A1R2BFL1"/>
<evidence type="ECO:0000313" key="2">
    <source>
        <dbReference type="EMBL" id="OMJ75541.1"/>
    </source>
</evidence>
<proteinExistence type="predicted"/>
<reference evidence="2 3" key="1">
    <citation type="submission" date="2016-11" db="EMBL/GenBank/DDBJ databases">
        <title>The macronuclear genome of Stentor coeruleus: a giant cell with tiny introns.</title>
        <authorList>
            <person name="Slabodnick M."/>
            <person name="Ruby J.G."/>
            <person name="Reiff S.B."/>
            <person name="Swart E.C."/>
            <person name="Gosai S."/>
            <person name="Prabakaran S."/>
            <person name="Witkowska E."/>
            <person name="Larue G.E."/>
            <person name="Fisher S."/>
            <person name="Freeman R.M."/>
            <person name="Gunawardena J."/>
            <person name="Chu W."/>
            <person name="Stover N.A."/>
            <person name="Gregory B.D."/>
            <person name="Nowacki M."/>
            <person name="Derisi J."/>
            <person name="Roy S.W."/>
            <person name="Marshall W.F."/>
            <person name="Sood P."/>
        </authorList>
    </citation>
    <scope>NUCLEOTIDE SEQUENCE [LARGE SCALE GENOMIC DNA]</scope>
    <source>
        <strain evidence="2">WM001</strain>
    </source>
</reference>
<dbReference type="EMBL" id="MPUH01000685">
    <property type="protein sequence ID" value="OMJ75541.1"/>
    <property type="molecule type" value="Genomic_DNA"/>
</dbReference>
<name>A0A1R2BFL1_9CILI</name>
<comment type="caution">
    <text evidence="2">The sequence shown here is derived from an EMBL/GenBank/DDBJ whole genome shotgun (WGS) entry which is preliminary data.</text>
</comment>
<evidence type="ECO:0000259" key="1">
    <source>
        <dbReference type="PROSITE" id="PS50011"/>
    </source>
</evidence>
<dbReference type="GO" id="GO:0005524">
    <property type="term" value="F:ATP binding"/>
    <property type="evidence" value="ECO:0007669"/>
    <property type="project" value="InterPro"/>
</dbReference>
<dbReference type="InterPro" id="IPR011009">
    <property type="entry name" value="Kinase-like_dom_sf"/>
</dbReference>
<dbReference type="InterPro" id="IPR000719">
    <property type="entry name" value="Prot_kinase_dom"/>
</dbReference>
<protein>
    <recommendedName>
        <fullName evidence="1">Protein kinase domain-containing protein</fullName>
    </recommendedName>
</protein>
<feature type="domain" description="Protein kinase" evidence="1">
    <location>
        <begin position="51"/>
        <end position="127"/>
    </location>
</feature>
<dbReference type="Gene3D" id="3.30.200.20">
    <property type="entry name" value="Phosphorylase Kinase, domain 1"/>
    <property type="match status" value="1"/>
</dbReference>
<gene>
    <name evidence="2" type="ORF">SteCoe_25321</name>
</gene>
<keyword evidence="3" id="KW-1185">Reference proteome</keyword>
<accession>A0A1R2BFL1</accession>
<dbReference type="GO" id="GO:0004672">
    <property type="term" value="F:protein kinase activity"/>
    <property type="evidence" value="ECO:0007669"/>
    <property type="project" value="InterPro"/>
</dbReference>
<evidence type="ECO:0000313" key="3">
    <source>
        <dbReference type="Proteomes" id="UP000187209"/>
    </source>
</evidence>
<dbReference type="Proteomes" id="UP000187209">
    <property type="component" value="Unassembled WGS sequence"/>
</dbReference>
<dbReference type="Pfam" id="PF07714">
    <property type="entry name" value="PK_Tyr_Ser-Thr"/>
    <property type="match status" value="1"/>
</dbReference>
<dbReference type="SUPFAM" id="SSF56112">
    <property type="entry name" value="Protein kinase-like (PK-like)"/>
    <property type="match status" value="1"/>
</dbReference>